<dbReference type="EMBL" id="JASJEU010000007">
    <property type="protein sequence ID" value="MDJ1649878.1"/>
    <property type="molecule type" value="Genomic_DNA"/>
</dbReference>
<protein>
    <submittedName>
        <fullName evidence="1">Uncharacterized protein</fullName>
    </submittedName>
</protein>
<evidence type="ECO:0000313" key="1">
    <source>
        <dbReference type="EMBL" id="MDJ1649878.1"/>
    </source>
</evidence>
<name>A0ABT7DMU4_9ACTN</name>
<accession>A0ABT7DMU4</accession>
<sequence>MGNRAVITTRERKVGLYLHWNGGRDTVEPLLRYCELQGYRPPSDDDYGWARLAQVVGNFFGGSTSVGIGAYTTDARMDPGDNGIYVIEGWRIVERLRAERRGDGPPRVVRFAEERERRRGRGFDEMLRAFDEAMPERLRLGEFLDAVEVPVGELRVGDEVWLRGVDGSWGSYPVVGFGQPECNRIPVRVEAPGGTARIAYPDRPYVARYGRDGGFSRNANNYVHGDTAMIRPRAQEG</sequence>
<proteinExistence type="predicted"/>
<comment type="caution">
    <text evidence="1">The sequence shown here is derived from an EMBL/GenBank/DDBJ whole genome shotgun (WGS) entry which is preliminary data.</text>
</comment>
<dbReference type="Proteomes" id="UP001232750">
    <property type="component" value="Unassembled WGS sequence"/>
</dbReference>
<organism evidence="1 2">
    <name type="scientific">Gordonibacter faecis</name>
    <dbReference type="NCBI Taxonomy" id="3047475"/>
    <lineage>
        <taxon>Bacteria</taxon>
        <taxon>Bacillati</taxon>
        <taxon>Actinomycetota</taxon>
        <taxon>Coriobacteriia</taxon>
        <taxon>Eggerthellales</taxon>
        <taxon>Eggerthellaceae</taxon>
        <taxon>Gordonibacter</taxon>
    </lineage>
</organism>
<evidence type="ECO:0000313" key="2">
    <source>
        <dbReference type="Proteomes" id="UP001232750"/>
    </source>
</evidence>
<gene>
    <name evidence="1" type="ORF">QNJ86_03600</name>
</gene>
<dbReference type="RefSeq" id="WP_283831224.1">
    <property type="nucleotide sequence ID" value="NZ_JASJEU010000007.1"/>
</dbReference>
<reference evidence="1 2" key="1">
    <citation type="submission" date="2023-05" db="EMBL/GenBank/DDBJ databases">
        <title>Gordonibacter KGMB12511T sp. nov., isolated from faeces of healthy Korean.</title>
        <authorList>
            <person name="Kim H.S."/>
            <person name="Kim J.-S."/>
            <person name="Suh M.K."/>
            <person name="Eom M.K."/>
            <person name="Do H.E."/>
            <person name="Lee J.-S."/>
        </authorList>
    </citation>
    <scope>NUCLEOTIDE SEQUENCE [LARGE SCALE GENOMIC DNA]</scope>
    <source>
        <strain evidence="1 2">KGMB12511</strain>
    </source>
</reference>
<keyword evidence="2" id="KW-1185">Reference proteome</keyword>